<dbReference type="KEGG" id="str:Sterm_3386"/>
<dbReference type="HOGENOM" id="CLU_072531_5_1_0"/>
<dbReference type="STRING" id="526218.Sterm_3386"/>
<dbReference type="Proteomes" id="UP000000845">
    <property type="component" value="Chromosome"/>
</dbReference>
<dbReference type="SUPFAM" id="SSF55804">
    <property type="entry name" value="Phoshotransferase/anion transport protein"/>
    <property type="match status" value="1"/>
</dbReference>
<dbReference type="Gene3D" id="3.40.930.10">
    <property type="entry name" value="Mannitol-specific EII, Chain A"/>
    <property type="match status" value="1"/>
</dbReference>
<dbReference type="CDD" id="cd00211">
    <property type="entry name" value="PTS_IIA_fru"/>
    <property type="match status" value="1"/>
</dbReference>
<dbReference type="PROSITE" id="PS51094">
    <property type="entry name" value="PTS_EIIA_TYPE_2"/>
    <property type="match status" value="1"/>
</dbReference>
<dbReference type="EMBL" id="CP001739">
    <property type="protein sequence ID" value="ACZ10225.1"/>
    <property type="molecule type" value="Genomic_DNA"/>
</dbReference>
<keyword evidence="3" id="KW-1185">Reference proteome</keyword>
<proteinExistence type="predicted"/>
<accession>D1AQG5</accession>
<evidence type="ECO:0000313" key="3">
    <source>
        <dbReference type="Proteomes" id="UP000000845"/>
    </source>
</evidence>
<feature type="domain" description="PTS EIIA type-2" evidence="1">
    <location>
        <begin position="1"/>
        <end position="147"/>
    </location>
</feature>
<dbReference type="InterPro" id="IPR002178">
    <property type="entry name" value="PTS_EIIA_type-2_dom"/>
</dbReference>
<dbReference type="Pfam" id="PF00359">
    <property type="entry name" value="PTS_EIIA_2"/>
    <property type="match status" value="1"/>
</dbReference>
<dbReference type="InterPro" id="IPR016152">
    <property type="entry name" value="PTrfase/Anion_transptr"/>
</dbReference>
<organism evidence="2 3">
    <name type="scientific">Sebaldella termitidis (strain ATCC 33386 / NCTC 11300)</name>
    <dbReference type="NCBI Taxonomy" id="526218"/>
    <lineage>
        <taxon>Bacteria</taxon>
        <taxon>Fusobacteriati</taxon>
        <taxon>Fusobacteriota</taxon>
        <taxon>Fusobacteriia</taxon>
        <taxon>Fusobacteriales</taxon>
        <taxon>Leptotrichiaceae</taxon>
        <taxon>Sebaldella</taxon>
    </lineage>
</organism>
<dbReference type="AlphaFoldDB" id="D1AQG5"/>
<dbReference type="eggNOG" id="COG1762">
    <property type="taxonomic scope" value="Bacteria"/>
</dbReference>
<protein>
    <submittedName>
        <fullName evidence="2">PTS IIA-like nitrogen-regulatory protein PtsN</fullName>
    </submittedName>
</protein>
<sequence>MNFYGDLIYLNRDFSDREEMFNEIGTVLIEKGMVKPAYIEEILKREESFPTGIDLGYMQVAMPHVEAKHVNDNAMFVVTTKKGVEFENAEDDGIVNSKIIFGLIVKDSEKHLDFLMKLVELYQKEDVLKKIYDSNDVEEVMTILKQNLI</sequence>
<evidence type="ECO:0000259" key="1">
    <source>
        <dbReference type="PROSITE" id="PS51094"/>
    </source>
</evidence>
<reference evidence="3" key="1">
    <citation type="submission" date="2009-09" db="EMBL/GenBank/DDBJ databases">
        <title>The complete chromosome of Sebaldella termitidis ATCC 33386.</title>
        <authorList>
            <consortium name="US DOE Joint Genome Institute (JGI-PGF)"/>
            <person name="Lucas S."/>
            <person name="Copeland A."/>
            <person name="Lapidus A."/>
            <person name="Glavina del Rio T."/>
            <person name="Dalin E."/>
            <person name="Tice H."/>
            <person name="Bruce D."/>
            <person name="Goodwin L."/>
            <person name="Pitluck S."/>
            <person name="Kyrpides N."/>
            <person name="Mavromatis K."/>
            <person name="Ivanova N."/>
            <person name="Mikhailova N."/>
            <person name="Sims D."/>
            <person name="Meincke L."/>
            <person name="Brettin T."/>
            <person name="Detter J.C."/>
            <person name="Han C."/>
            <person name="Larimer F."/>
            <person name="Land M."/>
            <person name="Hauser L."/>
            <person name="Markowitz V."/>
            <person name="Cheng J.F."/>
            <person name="Hugenholtz P."/>
            <person name="Woyke T."/>
            <person name="Wu D."/>
            <person name="Eisen J.A."/>
        </authorList>
    </citation>
    <scope>NUCLEOTIDE SEQUENCE [LARGE SCALE GENOMIC DNA]</scope>
    <source>
        <strain evidence="3">ATCC 33386 / NCTC 11300</strain>
    </source>
</reference>
<reference evidence="2 3" key="2">
    <citation type="journal article" date="2010" name="Stand. Genomic Sci.">
        <title>Complete genome sequence of Sebaldella termitidis type strain (NCTC 11300).</title>
        <authorList>
            <person name="Harmon-Smith M."/>
            <person name="Celia L."/>
            <person name="Chertkov O."/>
            <person name="Lapidus A."/>
            <person name="Copeland A."/>
            <person name="Glavina Del Rio T."/>
            <person name="Nolan M."/>
            <person name="Lucas S."/>
            <person name="Tice H."/>
            <person name="Cheng J.F."/>
            <person name="Han C."/>
            <person name="Detter J.C."/>
            <person name="Bruce D."/>
            <person name="Goodwin L."/>
            <person name="Pitluck S."/>
            <person name="Pati A."/>
            <person name="Liolios K."/>
            <person name="Ivanova N."/>
            <person name="Mavromatis K."/>
            <person name="Mikhailova N."/>
            <person name="Chen A."/>
            <person name="Palaniappan K."/>
            <person name="Land M."/>
            <person name="Hauser L."/>
            <person name="Chang Y.J."/>
            <person name="Jeffries C.D."/>
            <person name="Brettin T."/>
            <person name="Goker M."/>
            <person name="Beck B."/>
            <person name="Bristow J."/>
            <person name="Eisen J.A."/>
            <person name="Markowitz V."/>
            <person name="Hugenholtz P."/>
            <person name="Kyrpides N.C."/>
            <person name="Klenk H.P."/>
            <person name="Chen F."/>
        </authorList>
    </citation>
    <scope>NUCLEOTIDE SEQUENCE [LARGE SCALE GENOMIC DNA]</scope>
    <source>
        <strain evidence="3">ATCC 33386 / NCTC 11300</strain>
    </source>
</reference>
<dbReference type="PANTHER" id="PTHR47738">
    <property type="entry name" value="PTS SYSTEM FRUCTOSE-LIKE EIIA COMPONENT-RELATED"/>
    <property type="match status" value="1"/>
</dbReference>
<dbReference type="InterPro" id="IPR051541">
    <property type="entry name" value="PTS_SugarTrans_NitroReg"/>
</dbReference>
<dbReference type="PANTHER" id="PTHR47738:SF3">
    <property type="entry name" value="PHOSPHOTRANSFERASE SYSTEM MANNITOL_FRUCTOSE-SPECIFIC IIA DOMAIN CONTAINING PROTEIN"/>
    <property type="match status" value="1"/>
</dbReference>
<gene>
    <name evidence="2" type="ordered locus">Sterm_3386</name>
</gene>
<name>D1AQG5_SEBTE</name>
<evidence type="ECO:0000313" key="2">
    <source>
        <dbReference type="EMBL" id="ACZ10225.1"/>
    </source>
</evidence>